<dbReference type="AlphaFoldDB" id="A0A166KDZ2"/>
<feature type="transmembrane region" description="Helical" evidence="6">
    <location>
        <begin position="25"/>
        <end position="43"/>
    </location>
</feature>
<keyword evidence="3" id="KW-0732">Signal</keyword>
<evidence type="ECO:0000256" key="5">
    <source>
        <dbReference type="SAM" id="MobiDB-lite"/>
    </source>
</evidence>
<keyword evidence="6" id="KW-0812">Transmembrane</keyword>
<dbReference type="InterPro" id="IPR019931">
    <property type="entry name" value="LPXTG_anchor"/>
</dbReference>
<evidence type="ECO:0000256" key="4">
    <source>
        <dbReference type="ARBA" id="ARBA00023088"/>
    </source>
</evidence>
<gene>
    <name evidence="8" type="ORF">AB996_0163</name>
</gene>
<name>A0A166KDZ2_LACLC</name>
<evidence type="ECO:0000256" key="6">
    <source>
        <dbReference type="SAM" id="Phobius"/>
    </source>
</evidence>
<sequence length="55" mass="5680">MVSNKTPSSSGAVLPKTGDNSLDNTLTMVGGAAVIATAAGLLFKKRKEKGKFKKN</sequence>
<keyword evidence="4" id="KW-0572">Peptidoglycan-anchor</keyword>
<protein>
    <recommendedName>
        <fullName evidence="7">Gram-positive cocci surface proteins LPxTG domain-containing protein</fullName>
    </recommendedName>
</protein>
<evidence type="ECO:0000256" key="3">
    <source>
        <dbReference type="ARBA" id="ARBA00022729"/>
    </source>
</evidence>
<keyword evidence="1" id="KW-0134">Cell wall</keyword>
<evidence type="ECO:0000256" key="2">
    <source>
        <dbReference type="ARBA" id="ARBA00022525"/>
    </source>
</evidence>
<organism evidence="8 9">
    <name type="scientific">Lactococcus lactis subsp. cremoris</name>
    <name type="common">Streptococcus cremoris</name>
    <dbReference type="NCBI Taxonomy" id="1359"/>
    <lineage>
        <taxon>Bacteria</taxon>
        <taxon>Bacillati</taxon>
        <taxon>Bacillota</taxon>
        <taxon>Bacilli</taxon>
        <taxon>Lactobacillales</taxon>
        <taxon>Streptococcaceae</taxon>
        <taxon>Lactococcus</taxon>
    </lineage>
</organism>
<feature type="domain" description="Gram-positive cocci surface proteins LPxTG" evidence="7">
    <location>
        <begin position="14"/>
        <end position="53"/>
    </location>
</feature>
<proteinExistence type="predicted"/>
<keyword evidence="2" id="KW-0964">Secreted</keyword>
<feature type="region of interest" description="Disordered" evidence="5">
    <location>
        <begin position="1"/>
        <end position="20"/>
    </location>
</feature>
<reference evidence="8 9" key="1">
    <citation type="submission" date="2015-08" db="EMBL/GenBank/DDBJ databases">
        <title>Draft Genome Sequences of 11 Lactococcus lactis subspecies cremoris strains.</title>
        <authorList>
            <person name="Wels M."/>
            <person name="Backus L."/>
            <person name="Boekhorst J."/>
            <person name="Dijkstra A."/>
            <person name="Beerthuizen M."/>
            <person name="Siezen R."/>
            <person name="Bachmann H."/>
            <person name="Van Hijum S."/>
        </authorList>
    </citation>
    <scope>NUCLEOTIDE SEQUENCE [LARGE SCALE GENOMIC DNA]</scope>
    <source>
        <strain evidence="8 9">KW10</strain>
    </source>
</reference>
<evidence type="ECO:0000259" key="7">
    <source>
        <dbReference type="PROSITE" id="PS50847"/>
    </source>
</evidence>
<dbReference type="EMBL" id="LIYF01000005">
    <property type="protein sequence ID" value="KZK08266.1"/>
    <property type="molecule type" value="Genomic_DNA"/>
</dbReference>
<dbReference type="Pfam" id="PF00746">
    <property type="entry name" value="Gram_pos_anchor"/>
    <property type="match status" value="1"/>
</dbReference>
<dbReference type="Proteomes" id="UP000076519">
    <property type="component" value="Unassembled WGS sequence"/>
</dbReference>
<keyword evidence="6" id="KW-1133">Transmembrane helix</keyword>
<evidence type="ECO:0000313" key="9">
    <source>
        <dbReference type="Proteomes" id="UP000076519"/>
    </source>
</evidence>
<comment type="caution">
    <text evidence="8">The sequence shown here is derived from an EMBL/GenBank/DDBJ whole genome shotgun (WGS) entry which is preliminary data.</text>
</comment>
<evidence type="ECO:0000256" key="1">
    <source>
        <dbReference type="ARBA" id="ARBA00022512"/>
    </source>
</evidence>
<accession>A0A166KDZ2</accession>
<keyword evidence="6" id="KW-0472">Membrane</keyword>
<evidence type="ECO:0000313" key="8">
    <source>
        <dbReference type="EMBL" id="KZK08266.1"/>
    </source>
</evidence>
<dbReference type="PROSITE" id="PS50847">
    <property type="entry name" value="GRAM_POS_ANCHORING"/>
    <property type="match status" value="1"/>
</dbReference>
<dbReference type="NCBIfam" id="TIGR01167">
    <property type="entry name" value="LPXTG_anchor"/>
    <property type="match status" value="1"/>
</dbReference>
<feature type="compositionally biased region" description="Polar residues" evidence="5">
    <location>
        <begin position="1"/>
        <end position="11"/>
    </location>
</feature>